<dbReference type="GO" id="GO:0004812">
    <property type="term" value="F:aminoacyl-tRNA ligase activity"/>
    <property type="evidence" value="ECO:0007669"/>
    <property type="project" value="UniProtKB-KW"/>
</dbReference>
<dbReference type="PANTHER" id="PTHR43462:SF2">
    <property type="entry name" value="THREONYL AND ALANYL TRNA SYNTHETASE SECOND ADDITIONAL DOMAIN-CONTAINING PROTEIN"/>
    <property type="match status" value="1"/>
</dbReference>
<dbReference type="Gene3D" id="3.30.980.10">
    <property type="entry name" value="Threonyl-trna Synthetase, Chain A, domain 2"/>
    <property type="match status" value="1"/>
</dbReference>
<reference evidence="2" key="1">
    <citation type="submission" date="2017-02" db="EMBL/GenBank/DDBJ databases">
        <authorList>
            <person name="Rodrigo-Torres L."/>
            <person name="Arahal R.D."/>
            <person name="Lucena T."/>
        </authorList>
    </citation>
    <scope>NUCLEOTIDE SEQUENCE [LARGE SCALE GENOMIC DNA]</scope>
    <source>
        <strain evidence="2">CECT 7878</strain>
    </source>
</reference>
<keyword evidence="1" id="KW-0030">Aminoacyl-tRNA synthetase</keyword>
<dbReference type="InterPro" id="IPR018163">
    <property type="entry name" value="Thr/Ala-tRNA-synth_IIc_edit"/>
</dbReference>
<dbReference type="InterPro" id="IPR009000">
    <property type="entry name" value="Transl_B-barrel_sf"/>
</dbReference>
<dbReference type="Proteomes" id="UP000188276">
    <property type="component" value="Unassembled WGS sequence"/>
</dbReference>
<dbReference type="OrthoDB" id="9812949at2"/>
<proteinExistence type="predicted"/>
<dbReference type="EMBL" id="FULE01000015">
    <property type="protein sequence ID" value="SJN55369.1"/>
    <property type="molecule type" value="Genomic_DNA"/>
</dbReference>
<dbReference type="STRING" id="1123498.VR7878_01218"/>
<evidence type="ECO:0000313" key="1">
    <source>
        <dbReference type="EMBL" id="SJN55369.1"/>
    </source>
</evidence>
<gene>
    <name evidence="1" type="ORF">VR7878_01218</name>
</gene>
<dbReference type="GO" id="GO:0000166">
    <property type="term" value="F:nucleotide binding"/>
    <property type="evidence" value="ECO:0007669"/>
    <property type="project" value="InterPro"/>
</dbReference>
<sequence length="223" mass="25193">MKQIQSYLDDTYLFHSSSEIIANGSDDNGQWIMLRDNIFHPQGGGQPADIGWVNEIPVKVRRHLSGHILLYPESLIQPDVNKEVHSKLSIKDRLNHAALHTAGHLLNWEMRQYGWIAVAGHHFPGQSRVEFTAMGSSAITTDQLPLEDITLKIQSSMEKGGEVKTWFDGDTRFCLIENTENMPCAGTHVDNLNKITNFQIKSVKYKKNTLRISYDAAHLELGE</sequence>
<organism evidence="1 2">
    <name type="scientific">Vibrio ruber (strain DSM 16370 / JCM 11486 / BCRC 17186 / CECT 7878 / LMG 23124 / VR1)</name>
    <dbReference type="NCBI Taxonomy" id="1123498"/>
    <lineage>
        <taxon>Bacteria</taxon>
        <taxon>Pseudomonadati</taxon>
        <taxon>Pseudomonadota</taxon>
        <taxon>Gammaproteobacteria</taxon>
        <taxon>Vibrionales</taxon>
        <taxon>Vibrionaceae</taxon>
        <taxon>Vibrio</taxon>
    </lineage>
</organism>
<evidence type="ECO:0000313" key="2">
    <source>
        <dbReference type="Proteomes" id="UP000188276"/>
    </source>
</evidence>
<dbReference type="SUPFAM" id="SSF55186">
    <property type="entry name" value="ThrRS/AlaRS common domain"/>
    <property type="match status" value="1"/>
</dbReference>
<dbReference type="RefSeq" id="WP_077334393.1">
    <property type="nucleotide sequence ID" value="NZ_FULE01000015.1"/>
</dbReference>
<dbReference type="Gene3D" id="2.40.30.130">
    <property type="match status" value="1"/>
</dbReference>
<keyword evidence="1" id="KW-0436">Ligase</keyword>
<keyword evidence="2" id="KW-1185">Reference proteome</keyword>
<dbReference type="PANTHER" id="PTHR43462">
    <property type="entry name" value="ALANYL-TRNA EDITING PROTEIN"/>
    <property type="match status" value="1"/>
</dbReference>
<name>A0A1R4LG14_VIBR1</name>
<dbReference type="SUPFAM" id="SSF50447">
    <property type="entry name" value="Translation proteins"/>
    <property type="match status" value="1"/>
</dbReference>
<dbReference type="AlphaFoldDB" id="A0A1R4LG14"/>
<accession>A0A1R4LG14</accession>
<protein>
    <submittedName>
        <fullName evidence="1">Alanyl-tRNA synthetase</fullName>
    </submittedName>
</protein>
<dbReference type="InterPro" id="IPR051335">
    <property type="entry name" value="Alanyl-tRNA_Editing_Enzymes"/>
</dbReference>